<reference evidence="1 2" key="1">
    <citation type="submission" date="2018-02" db="EMBL/GenBank/DDBJ databases">
        <title>Complete genome sequencing of Faecalibacterium prausnitzii strains isolated from the human gut.</title>
        <authorList>
            <person name="Fitzgerald B.C."/>
            <person name="Shkoporov A.N."/>
            <person name="Ross P.R."/>
            <person name="Hill C."/>
        </authorList>
    </citation>
    <scope>NUCLEOTIDE SEQUENCE [LARGE SCALE GENOMIC DNA]</scope>
    <source>
        <strain evidence="1 2">APC942/18-1</strain>
    </source>
</reference>
<keyword evidence="1" id="KW-0808">Transferase</keyword>
<dbReference type="PANTHER" id="PTHR12526">
    <property type="entry name" value="GLYCOSYLTRANSFERASE"/>
    <property type="match status" value="1"/>
</dbReference>
<sequence>MRKILFLTTQFPYPLDNGGKIGAFNGLSVISKNNKVVVVSFSEDSSGYLEGKKYFEKILPNVTFLEPVRQDVHIRKKPFKLASAIVRAMIKNVPYAISKFENAAMIKKIDRVIESEHWNLVFVDYINMCGYGRYIRKRYRECFDYYIFKDHNKEYELVEQEAQKYSGIKKKILELDSQRTLMCEKQEAREADIVYSVCDDNTRFLKAFNCNAHSMLPTYKIKENKTQNREFRNTYKVFFLGGLSWKANLDGLEWFVNDVFPIIKSNVPQASLTIIGGGLNYNPFEGKNGVEYLGYMKDISGVYEDKMVFIVPLFEGSGIRIKILEAFDNEVPVVSTSIGCGTIGAIDGEQLIVADDKDEFAKGVIKLLQDEKLNKEIRKNAKEFLQNKYSLTKRQEEFENEIQKLYRKKSINHIGEL</sequence>
<organism evidence="1 2">
    <name type="scientific">Faecalibacterium prausnitzii</name>
    <dbReference type="NCBI Taxonomy" id="853"/>
    <lineage>
        <taxon>Bacteria</taxon>
        <taxon>Bacillati</taxon>
        <taxon>Bacillota</taxon>
        <taxon>Clostridia</taxon>
        <taxon>Eubacteriales</taxon>
        <taxon>Oscillospiraceae</taxon>
        <taxon>Faecalibacterium</taxon>
    </lineage>
</organism>
<evidence type="ECO:0000313" key="2">
    <source>
        <dbReference type="Proteomes" id="UP000250997"/>
    </source>
</evidence>
<name>A0AAX1QJS9_9FIRM</name>
<dbReference type="PANTHER" id="PTHR12526:SF630">
    <property type="entry name" value="GLYCOSYLTRANSFERASE"/>
    <property type="match status" value="1"/>
</dbReference>
<protein>
    <submittedName>
        <fullName evidence="1">Glycosyl transferase</fullName>
    </submittedName>
</protein>
<comment type="caution">
    <text evidence="1">The sequence shown here is derived from an EMBL/GenBank/DDBJ whole genome shotgun (WGS) entry which is preliminary data.</text>
</comment>
<dbReference type="EMBL" id="PRLA01000001">
    <property type="protein sequence ID" value="RAW52576.1"/>
    <property type="molecule type" value="Genomic_DNA"/>
</dbReference>
<proteinExistence type="predicted"/>
<dbReference type="Pfam" id="PF13692">
    <property type="entry name" value="Glyco_trans_1_4"/>
    <property type="match status" value="1"/>
</dbReference>
<dbReference type="Gene3D" id="3.40.50.2000">
    <property type="entry name" value="Glycogen Phosphorylase B"/>
    <property type="match status" value="2"/>
</dbReference>
<dbReference type="CDD" id="cd03801">
    <property type="entry name" value="GT4_PimA-like"/>
    <property type="match status" value="1"/>
</dbReference>
<accession>A0AAX1QJS9</accession>
<dbReference type="Proteomes" id="UP000250997">
    <property type="component" value="Unassembled WGS sequence"/>
</dbReference>
<dbReference type="GO" id="GO:0016740">
    <property type="term" value="F:transferase activity"/>
    <property type="evidence" value="ECO:0007669"/>
    <property type="project" value="UniProtKB-KW"/>
</dbReference>
<gene>
    <name evidence="1" type="ORF">C4N27_00030</name>
</gene>
<dbReference type="AlphaFoldDB" id="A0AAX1QJS9"/>
<dbReference type="RefSeq" id="WP_158396756.1">
    <property type="nucleotide sequence ID" value="NZ_CP026548.1"/>
</dbReference>
<dbReference type="SUPFAM" id="SSF53756">
    <property type="entry name" value="UDP-Glycosyltransferase/glycogen phosphorylase"/>
    <property type="match status" value="1"/>
</dbReference>
<evidence type="ECO:0000313" key="1">
    <source>
        <dbReference type="EMBL" id="RAW52576.1"/>
    </source>
</evidence>